<dbReference type="Proteomes" id="UP000800200">
    <property type="component" value="Unassembled WGS sequence"/>
</dbReference>
<dbReference type="EMBL" id="ML994651">
    <property type="protein sequence ID" value="KAF2181791.1"/>
    <property type="molecule type" value="Genomic_DNA"/>
</dbReference>
<gene>
    <name evidence="1" type="ORF">K469DRAFT_713387</name>
</gene>
<organism evidence="1 2">
    <name type="scientific">Zopfia rhizophila CBS 207.26</name>
    <dbReference type="NCBI Taxonomy" id="1314779"/>
    <lineage>
        <taxon>Eukaryota</taxon>
        <taxon>Fungi</taxon>
        <taxon>Dikarya</taxon>
        <taxon>Ascomycota</taxon>
        <taxon>Pezizomycotina</taxon>
        <taxon>Dothideomycetes</taxon>
        <taxon>Dothideomycetes incertae sedis</taxon>
        <taxon>Zopfiaceae</taxon>
        <taxon>Zopfia</taxon>
    </lineage>
</organism>
<dbReference type="AlphaFoldDB" id="A0A6A6DQK0"/>
<reference evidence="1" key="1">
    <citation type="journal article" date="2020" name="Stud. Mycol.">
        <title>101 Dothideomycetes genomes: a test case for predicting lifestyles and emergence of pathogens.</title>
        <authorList>
            <person name="Haridas S."/>
            <person name="Albert R."/>
            <person name="Binder M."/>
            <person name="Bloem J."/>
            <person name="Labutti K."/>
            <person name="Salamov A."/>
            <person name="Andreopoulos B."/>
            <person name="Baker S."/>
            <person name="Barry K."/>
            <person name="Bills G."/>
            <person name="Bluhm B."/>
            <person name="Cannon C."/>
            <person name="Castanera R."/>
            <person name="Culley D."/>
            <person name="Daum C."/>
            <person name="Ezra D."/>
            <person name="Gonzalez J."/>
            <person name="Henrissat B."/>
            <person name="Kuo A."/>
            <person name="Liang C."/>
            <person name="Lipzen A."/>
            <person name="Lutzoni F."/>
            <person name="Magnuson J."/>
            <person name="Mondo S."/>
            <person name="Nolan M."/>
            <person name="Ohm R."/>
            <person name="Pangilinan J."/>
            <person name="Park H.-J."/>
            <person name="Ramirez L."/>
            <person name="Alfaro M."/>
            <person name="Sun H."/>
            <person name="Tritt A."/>
            <person name="Yoshinaga Y."/>
            <person name="Zwiers L.-H."/>
            <person name="Turgeon B."/>
            <person name="Goodwin S."/>
            <person name="Spatafora J."/>
            <person name="Crous P."/>
            <person name="Grigoriev I."/>
        </authorList>
    </citation>
    <scope>NUCLEOTIDE SEQUENCE</scope>
    <source>
        <strain evidence="1">CBS 207.26</strain>
    </source>
</reference>
<accession>A0A6A6DQK0</accession>
<sequence length="60" mass="6631">MEDDGVWAAHSKVVDYVTLEFYFFGAAFRFTLFVIEPKDSPLIGPYPEFGGGTLHCIDGG</sequence>
<keyword evidence="2" id="KW-1185">Reference proteome</keyword>
<feature type="non-terminal residue" evidence="1">
    <location>
        <position position="60"/>
    </location>
</feature>
<evidence type="ECO:0000313" key="1">
    <source>
        <dbReference type="EMBL" id="KAF2181791.1"/>
    </source>
</evidence>
<proteinExistence type="predicted"/>
<name>A0A6A6DQK0_9PEZI</name>
<evidence type="ECO:0000313" key="2">
    <source>
        <dbReference type="Proteomes" id="UP000800200"/>
    </source>
</evidence>
<protein>
    <submittedName>
        <fullName evidence="1">Uncharacterized protein</fullName>
    </submittedName>
</protein>